<keyword evidence="2" id="KW-1185">Reference proteome</keyword>
<evidence type="ECO:0000313" key="2">
    <source>
        <dbReference type="Proteomes" id="UP001060085"/>
    </source>
</evidence>
<dbReference type="Proteomes" id="UP001060085">
    <property type="component" value="Linkage Group LG01"/>
</dbReference>
<comment type="caution">
    <text evidence="1">The sequence shown here is derived from an EMBL/GenBank/DDBJ whole genome shotgun (WGS) entry which is preliminary data.</text>
</comment>
<reference evidence="2" key="1">
    <citation type="journal article" date="2023" name="Nat. Plants">
        <title>Single-cell RNA sequencing provides a high-resolution roadmap for understanding the multicellular compartmentation of specialized metabolism.</title>
        <authorList>
            <person name="Sun S."/>
            <person name="Shen X."/>
            <person name="Li Y."/>
            <person name="Li Y."/>
            <person name="Wang S."/>
            <person name="Li R."/>
            <person name="Zhang H."/>
            <person name="Shen G."/>
            <person name="Guo B."/>
            <person name="Wei J."/>
            <person name="Xu J."/>
            <person name="St-Pierre B."/>
            <person name="Chen S."/>
            <person name="Sun C."/>
        </authorList>
    </citation>
    <scope>NUCLEOTIDE SEQUENCE [LARGE SCALE GENOMIC DNA]</scope>
</reference>
<dbReference type="EMBL" id="CM044701">
    <property type="protein sequence ID" value="KAI5682697.1"/>
    <property type="molecule type" value="Genomic_DNA"/>
</dbReference>
<evidence type="ECO:0000313" key="1">
    <source>
        <dbReference type="EMBL" id="KAI5682697.1"/>
    </source>
</evidence>
<name>A0ACC0CCV2_CATRO</name>
<accession>A0ACC0CCV2</accession>
<proteinExistence type="predicted"/>
<protein>
    <submittedName>
        <fullName evidence="1">Uncharacterized protein</fullName>
    </submittedName>
</protein>
<organism evidence="1 2">
    <name type="scientific">Catharanthus roseus</name>
    <name type="common">Madagascar periwinkle</name>
    <name type="synonym">Vinca rosea</name>
    <dbReference type="NCBI Taxonomy" id="4058"/>
    <lineage>
        <taxon>Eukaryota</taxon>
        <taxon>Viridiplantae</taxon>
        <taxon>Streptophyta</taxon>
        <taxon>Embryophyta</taxon>
        <taxon>Tracheophyta</taxon>
        <taxon>Spermatophyta</taxon>
        <taxon>Magnoliopsida</taxon>
        <taxon>eudicotyledons</taxon>
        <taxon>Gunneridae</taxon>
        <taxon>Pentapetalae</taxon>
        <taxon>asterids</taxon>
        <taxon>lamiids</taxon>
        <taxon>Gentianales</taxon>
        <taxon>Apocynaceae</taxon>
        <taxon>Rauvolfioideae</taxon>
        <taxon>Vinceae</taxon>
        <taxon>Catharanthinae</taxon>
        <taxon>Catharanthus</taxon>
    </lineage>
</organism>
<gene>
    <name evidence="1" type="ORF">M9H77_03925</name>
</gene>
<sequence>MFSTMCYMFIRNFGENQVNKRVSGLHCMWLVPCTRASSNDGDEFLTLRMDPLKEGRSTWRAWPNRYLRGHRIMLCVGTPVLTSDIGVRLFVIERSYGVWLVLTTRCRNLVPMTSLCYGIQTLSVEPYCCITCSFEFGCGNFANVS</sequence>